<proteinExistence type="predicted"/>
<protein>
    <submittedName>
        <fullName evidence="1">Uncharacterized protein</fullName>
    </submittedName>
</protein>
<name>A0A8S5MWT6_9CAUD</name>
<accession>A0A8S5MWT6</accession>
<reference evidence="1" key="1">
    <citation type="journal article" date="2021" name="Proc. Natl. Acad. Sci. U.S.A.">
        <title>A Catalog of Tens of Thousands of Viruses from Human Metagenomes Reveals Hidden Associations with Chronic Diseases.</title>
        <authorList>
            <person name="Tisza M.J."/>
            <person name="Buck C.B."/>
        </authorList>
    </citation>
    <scope>NUCLEOTIDE SEQUENCE</scope>
    <source>
        <strain evidence="1">Ctsus30</strain>
    </source>
</reference>
<evidence type="ECO:0000313" key="1">
    <source>
        <dbReference type="EMBL" id="DAD86355.1"/>
    </source>
</evidence>
<dbReference type="EMBL" id="BK014997">
    <property type="protein sequence ID" value="DAD86355.1"/>
    <property type="molecule type" value="Genomic_DNA"/>
</dbReference>
<organism evidence="1">
    <name type="scientific">Siphoviridae sp. ctsus30</name>
    <dbReference type="NCBI Taxonomy" id="2826488"/>
    <lineage>
        <taxon>Viruses</taxon>
        <taxon>Duplodnaviria</taxon>
        <taxon>Heunggongvirae</taxon>
        <taxon>Uroviricota</taxon>
        <taxon>Caudoviricetes</taxon>
    </lineage>
</organism>
<sequence>MKLRLTNFDSNTYEDTNGSCDMCMSTGMLDHPEYTFTTSFGESYTIEGWWSDWGHLTTIDINLPVFTTWLHEAEFKEPIELIEENEEYTWLSGKRFWDEFLLDVLRAAQWCSNEEELNEELDWALKGGNKNVD</sequence>